<keyword evidence="3" id="KW-1185">Reference proteome</keyword>
<protein>
    <submittedName>
        <fullName evidence="2">Uncharacterized protein</fullName>
    </submittedName>
</protein>
<feature type="region of interest" description="Disordered" evidence="1">
    <location>
        <begin position="1"/>
        <end position="142"/>
    </location>
</feature>
<organism evidence="2 3">
    <name type="scientific">Stachybotrys elegans</name>
    <dbReference type="NCBI Taxonomy" id="80388"/>
    <lineage>
        <taxon>Eukaryota</taxon>
        <taxon>Fungi</taxon>
        <taxon>Dikarya</taxon>
        <taxon>Ascomycota</taxon>
        <taxon>Pezizomycotina</taxon>
        <taxon>Sordariomycetes</taxon>
        <taxon>Hypocreomycetidae</taxon>
        <taxon>Hypocreales</taxon>
        <taxon>Stachybotryaceae</taxon>
        <taxon>Stachybotrys</taxon>
    </lineage>
</organism>
<dbReference type="Proteomes" id="UP000813444">
    <property type="component" value="Unassembled WGS sequence"/>
</dbReference>
<comment type="caution">
    <text evidence="2">The sequence shown here is derived from an EMBL/GenBank/DDBJ whole genome shotgun (WGS) entry which is preliminary data.</text>
</comment>
<accession>A0A8K0SKP3</accession>
<evidence type="ECO:0000256" key="1">
    <source>
        <dbReference type="SAM" id="MobiDB-lite"/>
    </source>
</evidence>
<sequence>MHRTKRPRTPDTEPEPQNRNARLPSEPPRVQESDRQESDPFTEPPSRAPALVPARRSSRLGSETSVLVPQPKERAPYGSGVAARKQQSAGQRPVGRPPKETPRRPVGRPRIHPVVVEDPDQPRRPVGRPRKTAEPDEPREQAEVLIRSFSYSELDQIRDARRAKVPELRQRIQELLAASSDIFVLKLDARTIICRATHTCLEATGMTPCQLAQPAVSLGRPIQALSAEMIRGLWRIVLHPVWNRIPQMIPWIIAIAYAMRVGLRTPVRLPDLNMRDTRFLDLQVRLREESGLTVDRVIAAFEAEVGFRDSEALVALSGLYEQVVDIKSPKLDPADLQAVSNTLDAISHTRFGISFVPNCEKLWEFDTITLPDTLCVSEDEIERVHAADLIRFGQELDDEAMSLMGELPTRTRLTISNPSIVSMQRAFLRQYLPEVATDLGNAKLEQLEEAASHLALVASFNRGAKRLTPSQYMALVNRCVWLIFFRDLLDWKPPPPFPFHKLWPSHDFAAEGTAAVYDEYRAAQLKESPSPQRLM</sequence>
<gene>
    <name evidence="2" type="ORF">B0I35DRAFT_481197</name>
</gene>
<evidence type="ECO:0000313" key="2">
    <source>
        <dbReference type="EMBL" id="KAH7311204.1"/>
    </source>
</evidence>
<dbReference type="AlphaFoldDB" id="A0A8K0SKP3"/>
<proteinExistence type="predicted"/>
<reference evidence="2" key="1">
    <citation type="journal article" date="2021" name="Nat. Commun.">
        <title>Genetic determinants of endophytism in the Arabidopsis root mycobiome.</title>
        <authorList>
            <person name="Mesny F."/>
            <person name="Miyauchi S."/>
            <person name="Thiergart T."/>
            <person name="Pickel B."/>
            <person name="Atanasova L."/>
            <person name="Karlsson M."/>
            <person name="Huettel B."/>
            <person name="Barry K.W."/>
            <person name="Haridas S."/>
            <person name="Chen C."/>
            <person name="Bauer D."/>
            <person name="Andreopoulos W."/>
            <person name="Pangilinan J."/>
            <person name="LaButti K."/>
            <person name="Riley R."/>
            <person name="Lipzen A."/>
            <person name="Clum A."/>
            <person name="Drula E."/>
            <person name="Henrissat B."/>
            <person name="Kohler A."/>
            <person name="Grigoriev I.V."/>
            <person name="Martin F.M."/>
            <person name="Hacquard S."/>
        </authorList>
    </citation>
    <scope>NUCLEOTIDE SEQUENCE</scope>
    <source>
        <strain evidence="2">MPI-CAGE-CH-0235</strain>
    </source>
</reference>
<name>A0A8K0SKP3_9HYPO</name>
<evidence type="ECO:0000313" key="3">
    <source>
        <dbReference type="Proteomes" id="UP000813444"/>
    </source>
</evidence>
<feature type="compositionally biased region" description="Basic and acidic residues" evidence="1">
    <location>
        <begin position="131"/>
        <end position="142"/>
    </location>
</feature>
<feature type="compositionally biased region" description="Basic and acidic residues" evidence="1">
    <location>
        <begin position="29"/>
        <end position="38"/>
    </location>
</feature>
<dbReference type="OrthoDB" id="5100277at2759"/>
<dbReference type="EMBL" id="JAGPNK010000011">
    <property type="protein sequence ID" value="KAH7311204.1"/>
    <property type="molecule type" value="Genomic_DNA"/>
</dbReference>